<sequence length="233" mass="27138">MSILQDKKLAMKKKTDGKKSSVRRQPVNLLRMHGNTKWHEACNEVYQLVKSEQDINLKGEPVDVKPIQDRRAAFEGLVMKYIRYVKSFNMLCDCYKWLVHPQKRTLLRRCIEAVAGRICEIKWEMVNLDKCLFICFDDILIDLGLTPADLKLELPKYMLSERFRILQMRERLLAMMIERIKSIENPQLDDIICQVQDSSLESSVEEFSTEKSEPPNDNTSQASLDGQDRPVDV</sequence>
<reference evidence="2" key="1">
    <citation type="submission" date="2021-04" db="EMBL/GenBank/DDBJ databases">
        <authorList>
            <consortium name="Molecular Ecology Group"/>
        </authorList>
    </citation>
    <scope>NUCLEOTIDE SEQUENCE</scope>
</reference>
<dbReference type="AlphaFoldDB" id="A0A8S3ZGF5"/>
<protein>
    <submittedName>
        <fullName evidence="2">Uncharacterized protein</fullName>
    </submittedName>
</protein>
<dbReference type="InterPro" id="IPR052267">
    <property type="entry name" value="N-DRC_Component"/>
</dbReference>
<dbReference type="OrthoDB" id="6616786at2759"/>
<feature type="non-terminal residue" evidence="2">
    <location>
        <position position="233"/>
    </location>
</feature>
<feature type="region of interest" description="Disordered" evidence="1">
    <location>
        <begin position="202"/>
        <end position="233"/>
    </location>
</feature>
<accession>A0A8S3ZGF5</accession>
<comment type="caution">
    <text evidence="2">The sequence shown here is derived from an EMBL/GenBank/DDBJ whole genome shotgun (WGS) entry which is preliminary data.</text>
</comment>
<keyword evidence="3" id="KW-1185">Reference proteome</keyword>
<evidence type="ECO:0000256" key="1">
    <source>
        <dbReference type="SAM" id="MobiDB-lite"/>
    </source>
</evidence>
<evidence type="ECO:0000313" key="3">
    <source>
        <dbReference type="Proteomes" id="UP000678393"/>
    </source>
</evidence>
<feature type="compositionally biased region" description="Basic and acidic residues" evidence="1">
    <location>
        <begin position="1"/>
        <end position="19"/>
    </location>
</feature>
<feature type="compositionally biased region" description="Polar residues" evidence="1">
    <location>
        <begin position="215"/>
        <end position="224"/>
    </location>
</feature>
<organism evidence="2 3">
    <name type="scientific">Candidula unifasciata</name>
    <dbReference type="NCBI Taxonomy" id="100452"/>
    <lineage>
        <taxon>Eukaryota</taxon>
        <taxon>Metazoa</taxon>
        <taxon>Spiralia</taxon>
        <taxon>Lophotrochozoa</taxon>
        <taxon>Mollusca</taxon>
        <taxon>Gastropoda</taxon>
        <taxon>Heterobranchia</taxon>
        <taxon>Euthyneura</taxon>
        <taxon>Panpulmonata</taxon>
        <taxon>Eupulmonata</taxon>
        <taxon>Stylommatophora</taxon>
        <taxon>Helicina</taxon>
        <taxon>Helicoidea</taxon>
        <taxon>Geomitridae</taxon>
        <taxon>Candidula</taxon>
    </lineage>
</organism>
<dbReference type="PANTHER" id="PTHR14690">
    <property type="entry name" value="IQ MOTIF CONTAINING WITH AAA DOMAIN 1"/>
    <property type="match status" value="1"/>
</dbReference>
<name>A0A8S3ZGF5_9EUPU</name>
<gene>
    <name evidence="2" type="ORF">CUNI_LOCUS11770</name>
</gene>
<dbReference type="EMBL" id="CAJHNH020002291">
    <property type="protein sequence ID" value="CAG5126212.1"/>
    <property type="molecule type" value="Genomic_DNA"/>
</dbReference>
<dbReference type="Proteomes" id="UP000678393">
    <property type="component" value="Unassembled WGS sequence"/>
</dbReference>
<dbReference type="PANTHER" id="PTHR14690:SF0">
    <property type="entry name" value="IQ MOTIF CONTAINING WITH AAA DOMAIN 1"/>
    <property type="match status" value="1"/>
</dbReference>
<proteinExistence type="predicted"/>
<feature type="region of interest" description="Disordered" evidence="1">
    <location>
        <begin position="1"/>
        <end position="24"/>
    </location>
</feature>
<evidence type="ECO:0000313" key="2">
    <source>
        <dbReference type="EMBL" id="CAG5126212.1"/>
    </source>
</evidence>